<organism evidence="2 3">
    <name type="scientific">Corvus brachyrhynchos</name>
    <name type="common">American crow</name>
    <dbReference type="NCBI Taxonomy" id="85066"/>
    <lineage>
        <taxon>Eukaryota</taxon>
        <taxon>Metazoa</taxon>
        <taxon>Chordata</taxon>
        <taxon>Craniata</taxon>
        <taxon>Vertebrata</taxon>
        <taxon>Euteleostomi</taxon>
        <taxon>Archelosauria</taxon>
        <taxon>Archosauria</taxon>
        <taxon>Dinosauria</taxon>
        <taxon>Saurischia</taxon>
        <taxon>Theropoda</taxon>
        <taxon>Coelurosauria</taxon>
        <taxon>Aves</taxon>
        <taxon>Neognathae</taxon>
        <taxon>Neoaves</taxon>
        <taxon>Telluraves</taxon>
        <taxon>Australaves</taxon>
        <taxon>Passeriformes</taxon>
        <taxon>Corvoidea</taxon>
        <taxon>Corvidae</taxon>
        <taxon>Corvus</taxon>
    </lineage>
</organism>
<reference evidence="2 3" key="1">
    <citation type="submission" date="2014-04" db="EMBL/GenBank/DDBJ databases">
        <title>Genome evolution of avian class.</title>
        <authorList>
            <person name="Zhang G."/>
            <person name="Li C."/>
        </authorList>
    </citation>
    <scope>NUCLEOTIDE SEQUENCE [LARGE SCALE GENOMIC DNA]</scope>
    <source>
        <strain evidence="2">BGI_N302</strain>
    </source>
</reference>
<gene>
    <name evidence="2" type="ORF">N302_15299</name>
</gene>
<dbReference type="EMBL" id="KK718990">
    <property type="protein sequence ID" value="KFO60822.1"/>
    <property type="molecule type" value="Genomic_DNA"/>
</dbReference>
<dbReference type="Proteomes" id="UP000052976">
    <property type="component" value="Unassembled WGS sequence"/>
</dbReference>
<proteinExistence type="predicted"/>
<evidence type="ECO:0000313" key="2">
    <source>
        <dbReference type="EMBL" id="KFO60822.1"/>
    </source>
</evidence>
<feature type="compositionally biased region" description="Basic and acidic residues" evidence="1">
    <location>
        <begin position="1"/>
        <end position="20"/>
    </location>
</feature>
<feature type="non-terminal residue" evidence="2">
    <location>
        <position position="125"/>
    </location>
</feature>
<name>A0A091EW43_CORBR</name>
<protein>
    <submittedName>
        <fullName evidence="2">Uncharacterized protein</fullName>
    </submittedName>
</protein>
<accession>A0A091EW43</accession>
<dbReference type="AlphaFoldDB" id="A0A091EW43"/>
<dbReference type="STRING" id="85066.A0A091EW43"/>
<evidence type="ECO:0000256" key="1">
    <source>
        <dbReference type="SAM" id="MobiDB-lite"/>
    </source>
</evidence>
<keyword evidence="3" id="KW-1185">Reference proteome</keyword>
<feature type="non-terminal residue" evidence="2">
    <location>
        <position position="1"/>
    </location>
</feature>
<sequence>PAREDTRSPEEKAVKEKDKYQGSGNHQLPPSSKLLKPEKNIPGGEKPKTVSKSFTKPDLNAVKRKSKDPTSGMCQSPYSNFPVKSQENNATAKKEHLPPPYDEKPTHKTGSPEKKREPERREKYK</sequence>
<feature type="compositionally biased region" description="Basic and acidic residues" evidence="1">
    <location>
        <begin position="92"/>
        <end position="125"/>
    </location>
</feature>
<evidence type="ECO:0000313" key="3">
    <source>
        <dbReference type="Proteomes" id="UP000052976"/>
    </source>
</evidence>
<feature type="compositionally biased region" description="Polar residues" evidence="1">
    <location>
        <begin position="72"/>
        <end position="91"/>
    </location>
</feature>
<feature type="region of interest" description="Disordered" evidence="1">
    <location>
        <begin position="1"/>
        <end position="125"/>
    </location>
</feature>